<dbReference type="InterPro" id="IPR011701">
    <property type="entry name" value="MFS"/>
</dbReference>
<protein>
    <submittedName>
        <fullName evidence="9">MFS transporter</fullName>
    </submittedName>
</protein>
<evidence type="ECO:0000259" key="8">
    <source>
        <dbReference type="PROSITE" id="PS50850"/>
    </source>
</evidence>
<feature type="transmembrane region" description="Helical" evidence="7">
    <location>
        <begin position="338"/>
        <end position="359"/>
    </location>
</feature>
<feature type="transmembrane region" description="Helical" evidence="7">
    <location>
        <begin position="157"/>
        <end position="176"/>
    </location>
</feature>
<evidence type="ECO:0000256" key="2">
    <source>
        <dbReference type="ARBA" id="ARBA00022448"/>
    </source>
</evidence>
<name>A0ABT3WYT2_9BACL</name>
<evidence type="ECO:0000313" key="9">
    <source>
        <dbReference type="EMBL" id="MCX7569820.1"/>
    </source>
</evidence>
<feature type="transmembrane region" description="Helical" evidence="7">
    <location>
        <begin position="283"/>
        <end position="302"/>
    </location>
</feature>
<comment type="caution">
    <text evidence="9">The sequence shown here is derived from an EMBL/GenBank/DDBJ whole genome shotgun (WGS) entry which is preliminary data.</text>
</comment>
<dbReference type="RefSeq" id="WP_267151070.1">
    <property type="nucleotide sequence ID" value="NZ_JAPMLT010000003.1"/>
</dbReference>
<reference evidence="9 10" key="1">
    <citation type="submission" date="2022-11" db="EMBL/GenBank/DDBJ databases">
        <title>Study of microbial diversity in lake waters.</title>
        <authorList>
            <person name="Zhang J."/>
        </authorList>
    </citation>
    <scope>NUCLEOTIDE SEQUENCE [LARGE SCALE GENOMIC DNA]</scope>
    <source>
        <strain evidence="9 10">DT12</strain>
    </source>
</reference>
<feature type="transmembrane region" description="Helical" evidence="7">
    <location>
        <begin position="132"/>
        <end position="151"/>
    </location>
</feature>
<dbReference type="InterPro" id="IPR036259">
    <property type="entry name" value="MFS_trans_sf"/>
</dbReference>
<dbReference type="SUPFAM" id="SSF103473">
    <property type="entry name" value="MFS general substrate transporter"/>
    <property type="match status" value="1"/>
</dbReference>
<feature type="transmembrane region" description="Helical" evidence="7">
    <location>
        <begin position="371"/>
        <end position="391"/>
    </location>
</feature>
<feature type="transmembrane region" description="Helical" evidence="7">
    <location>
        <begin position="252"/>
        <end position="271"/>
    </location>
</feature>
<keyword evidence="2" id="KW-0813">Transport</keyword>
<evidence type="ECO:0000256" key="1">
    <source>
        <dbReference type="ARBA" id="ARBA00004651"/>
    </source>
</evidence>
<evidence type="ECO:0000256" key="5">
    <source>
        <dbReference type="ARBA" id="ARBA00023136"/>
    </source>
</evidence>
<dbReference type="EMBL" id="JAPMLT010000003">
    <property type="protein sequence ID" value="MCX7569820.1"/>
    <property type="molecule type" value="Genomic_DNA"/>
</dbReference>
<evidence type="ECO:0000256" key="3">
    <source>
        <dbReference type="ARBA" id="ARBA00022692"/>
    </source>
</evidence>
<proteinExistence type="predicted"/>
<feature type="transmembrane region" description="Helical" evidence="7">
    <location>
        <begin position="73"/>
        <end position="91"/>
    </location>
</feature>
<dbReference type="PROSITE" id="PS50850">
    <property type="entry name" value="MFS"/>
    <property type="match status" value="1"/>
</dbReference>
<evidence type="ECO:0000256" key="6">
    <source>
        <dbReference type="SAM" id="MobiDB-lite"/>
    </source>
</evidence>
<comment type="subcellular location">
    <subcellularLocation>
        <location evidence="1">Cell membrane</location>
        <topology evidence="1">Multi-pass membrane protein</topology>
    </subcellularLocation>
</comment>
<evidence type="ECO:0000256" key="7">
    <source>
        <dbReference type="SAM" id="Phobius"/>
    </source>
</evidence>
<dbReference type="Pfam" id="PF07690">
    <property type="entry name" value="MFS_1"/>
    <property type="match status" value="2"/>
</dbReference>
<keyword evidence="5 7" id="KW-0472">Membrane</keyword>
<keyword evidence="3 7" id="KW-0812">Transmembrane</keyword>
<evidence type="ECO:0000313" key="10">
    <source>
        <dbReference type="Proteomes" id="UP001208017"/>
    </source>
</evidence>
<feature type="domain" description="Major facilitator superfamily (MFS) profile" evidence="8">
    <location>
        <begin position="7"/>
        <end position="396"/>
    </location>
</feature>
<gene>
    <name evidence="9" type="ORF">OS242_07570</name>
</gene>
<dbReference type="PANTHER" id="PTHR23521:SF2">
    <property type="entry name" value="TRANSPORTER MFS SUPERFAMILY"/>
    <property type="match status" value="1"/>
</dbReference>
<feature type="transmembrane region" description="Helical" evidence="7">
    <location>
        <begin position="212"/>
        <end position="232"/>
    </location>
</feature>
<accession>A0ABT3WYT2</accession>
<organism evidence="9 10">
    <name type="scientific">Tumebacillus lacus</name>
    <dbReference type="NCBI Taxonomy" id="2995335"/>
    <lineage>
        <taxon>Bacteria</taxon>
        <taxon>Bacillati</taxon>
        <taxon>Bacillota</taxon>
        <taxon>Bacilli</taxon>
        <taxon>Bacillales</taxon>
        <taxon>Alicyclobacillaceae</taxon>
        <taxon>Tumebacillus</taxon>
    </lineage>
</organism>
<dbReference type="PANTHER" id="PTHR23521">
    <property type="entry name" value="TRANSPORTER MFS SUPERFAMILY"/>
    <property type="match status" value="1"/>
</dbReference>
<feature type="region of interest" description="Disordered" evidence="6">
    <location>
        <begin position="186"/>
        <end position="205"/>
    </location>
</feature>
<feature type="transmembrane region" description="Helical" evidence="7">
    <location>
        <begin position="41"/>
        <end position="61"/>
    </location>
</feature>
<sequence length="406" mass="43611">MRSTRFTLTTLFFVVAISGMSQGLTIPLLSVILEERGVSTLHNGLNATALYIGILLVSPWMEIPLRRLGYRNTVYAGLILLTAATVLFPFFQSFALWFILRMVVGIGDVALNYASQMWVTDITPEARRGRNLSLYGLSFGIGFGIGPLGVYLLPFGLWVPFATICLFYAVAFAMLLRLPNTRPEPIAETASPSESPEASQAAELPSKPQHRYLTVIRLAWMALLPSLLYGLIETSLNGSFPIYALRLGLDTEWAPILASFTVGGLLLQLPLGAYSDRNGRKRVMMACAAVAAVAFAIVPLAGPSVWMLMLLFATAGAFVGSFYSLGLAYMADILPKSLVPVAGIVASMNFSAAAILAPALNGLLFDILSPAVMFILLSLSLGAFTVSGFFFRPSVRSATSASGLAK</sequence>
<dbReference type="InterPro" id="IPR020846">
    <property type="entry name" value="MFS_dom"/>
</dbReference>
<evidence type="ECO:0000256" key="4">
    <source>
        <dbReference type="ARBA" id="ARBA00022989"/>
    </source>
</evidence>
<dbReference type="Proteomes" id="UP001208017">
    <property type="component" value="Unassembled WGS sequence"/>
</dbReference>
<feature type="transmembrane region" description="Helical" evidence="7">
    <location>
        <begin position="308"/>
        <end position="331"/>
    </location>
</feature>
<keyword evidence="4 7" id="KW-1133">Transmembrane helix</keyword>
<keyword evidence="10" id="KW-1185">Reference proteome</keyword>
<dbReference type="Gene3D" id="1.20.1250.20">
    <property type="entry name" value="MFS general substrate transporter like domains"/>
    <property type="match status" value="2"/>
</dbReference>